<comment type="pathway">
    <text evidence="2">Cofactor biosynthesis; riboflavin biosynthesis; 5-amino-6-(D-ribitylamino)uracil from GTP: step 3/4.</text>
</comment>
<dbReference type="PANTHER" id="PTHR38011">
    <property type="entry name" value="DIHYDROFOLATE REDUCTASE FAMILY PROTEIN (AFU_ORTHOLOGUE AFUA_8G06820)"/>
    <property type="match status" value="1"/>
</dbReference>
<dbReference type="Pfam" id="PF00383">
    <property type="entry name" value="dCMP_cyt_deam_1"/>
    <property type="match status" value="1"/>
</dbReference>
<evidence type="ECO:0000256" key="3">
    <source>
        <dbReference type="ARBA" id="ARBA00022619"/>
    </source>
</evidence>
<dbReference type="GO" id="GO:0008270">
    <property type="term" value="F:zinc ion binding"/>
    <property type="evidence" value="ECO:0007669"/>
    <property type="project" value="InterPro"/>
</dbReference>
<dbReference type="InterPro" id="IPR050765">
    <property type="entry name" value="Riboflavin_Biosynth_HTPR"/>
</dbReference>
<sequence>MARAVVLGSSALGSTSPNPSVGAVIVRDDRVIGEGYTSPAGQNHAEINALRQAGNDARDATLYVTLEPCCHYGRTPPCTDAIIAAGISHVVFAVTDPNPRVSGGGAAALRAAGLTVECRPSPEADQLHEAFAKHIVTGLPFVVAKFAMSLDGKIATRTGDSMWITGPMARARVQQMRKELDGIMVGIGTVLADNPQLTARDISGDALPENLQPVRIVLDSSARTPATSRMLQQPGRTIIATAGSVEPARRSDLEAAGALVVSLPGADGRVDLAGLLSYLGESGMVSLLVEGGGGVLGAMLDARLVDKVQAFIGPMLIGGVDARSPVEGVGARMMSDVLRLKRTNLEQIGPDWLITGYPDSNGA</sequence>
<evidence type="ECO:0000256" key="6">
    <source>
        <dbReference type="ARBA" id="ARBA00022857"/>
    </source>
</evidence>
<comment type="caution">
    <text evidence="10">The sequence shown here is derived from an EMBL/GenBank/DDBJ whole genome shotgun (WGS) entry which is preliminary data.</text>
</comment>
<feature type="domain" description="CMP/dCMP-type deaminase" evidence="9">
    <location>
        <begin position="1"/>
        <end position="117"/>
    </location>
</feature>
<dbReference type="GO" id="GO:0008703">
    <property type="term" value="F:5-amino-6-(5-phosphoribosylamino)uracil reductase activity"/>
    <property type="evidence" value="ECO:0007669"/>
    <property type="project" value="InterPro"/>
</dbReference>
<evidence type="ECO:0000256" key="4">
    <source>
        <dbReference type="ARBA" id="ARBA00022723"/>
    </source>
</evidence>
<reference evidence="10" key="1">
    <citation type="submission" date="2023-03" db="EMBL/GenBank/DDBJ databases">
        <authorList>
            <person name="Steffen K."/>
            <person name="Cardenas P."/>
        </authorList>
    </citation>
    <scope>NUCLEOTIDE SEQUENCE</scope>
</reference>
<dbReference type="InterPro" id="IPR002125">
    <property type="entry name" value="CMP_dCMP_dom"/>
</dbReference>
<name>A0AA35TRL9_GEOBA</name>
<protein>
    <submittedName>
        <fullName evidence="10">Riboflavin biosynthesis protein RibD</fullName>
    </submittedName>
</protein>
<keyword evidence="6" id="KW-0521">NADP</keyword>
<dbReference type="Pfam" id="PF01872">
    <property type="entry name" value="RibD_C"/>
    <property type="match status" value="1"/>
</dbReference>
<dbReference type="PIRSF" id="PIRSF006769">
    <property type="entry name" value="RibD"/>
    <property type="match status" value="1"/>
</dbReference>
<evidence type="ECO:0000256" key="8">
    <source>
        <dbReference type="ARBA" id="ARBA00023268"/>
    </source>
</evidence>
<keyword evidence="4" id="KW-0479">Metal-binding</keyword>
<keyword evidence="7" id="KW-0560">Oxidoreductase</keyword>
<dbReference type="SUPFAM" id="SSF53927">
    <property type="entry name" value="Cytidine deaminase-like"/>
    <property type="match status" value="1"/>
</dbReference>
<accession>A0AA35TRL9</accession>
<evidence type="ECO:0000259" key="9">
    <source>
        <dbReference type="PROSITE" id="PS51747"/>
    </source>
</evidence>
<dbReference type="InterPro" id="IPR011549">
    <property type="entry name" value="RibD_C"/>
</dbReference>
<dbReference type="Proteomes" id="UP001174909">
    <property type="component" value="Unassembled WGS sequence"/>
</dbReference>
<keyword evidence="5" id="KW-0862">Zinc</keyword>
<evidence type="ECO:0000313" key="10">
    <source>
        <dbReference type="EMBL" id="CAI8052593.1"/>
    </source>
</evidence>
<dbReference type="GO" id="GO:0008835">
    <property type="term" value="F:diaminohydroxyphosphoribosylaminopyrimidine deaminase activity"/>
    <property type="evidence" value="ECO:0007669"/>
    <property type="project" value="InterPro"/>
</dbReference>
<dbReference type="InterPro" id="IPR016193">
    <property type="entry name" value="Cytidine_deaminase-like"/>
</dbReference>
<evidence type="ECO:0000256" key="2">
    <source>
        <dbReference type="ARBA" id="ARBA00004910"/>
    </source>
</evidence>
<dbReference type="CDD" id="cd01284">
    <property type="entry name" value="Riboflavin_deaminase-reductase"/>
    <property type="match status" value="1"/>
</dbReference>
<dbReference type="InterPro" id="IPR024072">
    <property type="entry name" value="DHFR-like_dom_sf"/>
</dbReference>
<evidence type="ECO:0000313" key="11">
    <source>
        <dbReference type="Proteomes" id="UP001174909"/>
    </source>
</evidence>
<dbReference type="Gene3D" id="3.40.430.10">
    <property type="entry name" value="Dihydrofolate Reductase, subunit A"/>
    <property type="match status" value="1"/>
</dbReference>
<proteinExistence type="predicted"/>
<dbReference type="InterPro" id="IPR016192">
    <property type="entry name" value="APOBEC/CMP_deaminase_Zn-bd"/>
</dbReference>
<dbReference type="PANTHER" id="PTHR38011:SF7">
    <property type="entry name" value="2,5-DIAMINO-6-RIBOSYLAMINO-4(3H)-PYRIMIDINONE 5'-PHOSPHATE REDUCTASE"/>
    <property type="match status" value="1"/>
</dbReference>
<gene>
    <name evidence="10" type="ORF">GBAR_LOCUS28759</name>
</gene>
<organism evidence="10 11">
    <name type="scientific">Geodia barretti</name>
    <name type="common">Barrett's horny sponge</name>
    <dbReference type="NCBI Taxonomy" id="519541"/>
    <lineage>
        <taxon>Eukaryota</taxon>
        <taxon>Metazoa</taxon>
        <taxon>Porifera</taxon>
        <taxon>Demospongiae</taxon>
        <taxon>Heteroscleromorpha</taxon>
        <taxon>Tetractinellida</taxon>
        <taxon>Astrophorina</taxon>
        <taxon>Geodiidae</taxon>
        <taxon>Geodia</taxon>
    </lineage>
</organism>
<evidence type="ECO:0000256" key="7">
    <source>
        <dbReference type="ARBA" id="ARBA00023002"/>
    </source>
</evidence>
<dbReference type="PROSITE" id="PS00903">
    <property type="entry name" value="CYT_DCMP_DEAMINASES_1"/>
    <property type="match status" value="1"/>
</dbReference>
<dbReference type="AlphaFoldDB" id="A0AA35TRL9"/>
<dbReference type="NCBIfam" id="TIGR00227">
    <property type="entry name" value="ribD_Cterm"/>
    <property type="match status" value="1"/>
</dbReference>
<keyword evidence="11" id="KW-1185">Reference proteome</keyword>
<comment type="pathway">
    <text evidence="1">Cofactor biosynthesis; riboflavin biosynthesis; 5-amino-6-(D-ribitylamino)uracil from GTP: step 2/4.</text>
</comment>
<dbReference type="EMBL" id="CASHTH010004026">
    <property type="protein sequence ID" value="CAI8052593.1"/>
    <property type="molecule type" value="Genomic_DNA"/>
</dbReference>
<dbReference type="InterPro" id="IPR004794">
    <property type="entry name" value="Eubact_RibD"/>
</dbReference>
<evidence type="ECO:0000256" key="1">
    <source>
        <dbReference type="ARBA" id="ARBA00004882"/>
    </source>
</evidence>
<dbReference type="InterPro" id="IPR002734">
    <property type="entry name" value="RibDG_C"/>
</dbReference>
<dbReference type="Gene3D" id="3.40.140.10">
    <property type="entry name" value="Cytidine Deaminase, domain 2"/>
    <property type="match status" value="1"/>
</dbReference>
<dbReference type="PROSITE" id="PS51747">
    <property type="entry name" value="CYT_DCMP_DEAMINASES_2"/>
    <property type="match status" value="1"/>
</dbReference>
<evidence type="ECO:0000256" key="5">
    <source>
        <dbReference type="ARBA" id="ARBA00022833"/>
    </source>
</evidence>
<dbReference type="NCBIfam" id="TIGR00326">
    <property type="entry name" value="eubact_ribD"/>
    <property type="match status" value="1"/>
</dbReference>
<dbReference type="SUPFAM" id="SSF53597">
    <property type="entry name" value="Dihydrofolate reductase-like"/>
    <property type="match status" value="1"/>
</dbReference>
<keyword evidence="8" id="KW-0511">Multifunctional enzyme</keyword>
<keyword evidence="3" id="KW-0686">Riboflavin biosynthesis</keyword>
<dbReference type="GO" id="GO:0050661">
    <property type="term" value="F:NADP binding"/>
    <property type="evidence" value="ECO:0007669"/>
    <property type="project" value="InterPro"/>
</dbReference>
<dbReference type="GO" id="GO:0009231">
    <property type="term" value="P:riboflavin biosynthetic process"/>
    <property type="evidence" value="ECO:0007669"/>
    <property type="project" value="UniProtKB-KW"/>
</dbReference>